<dbReference type="Gene3D" id="3.10.28.10">
    <property type="entry name" value="Homing endonucleases"/>
    <property type="match status" value="2"/>
</dbReference>
<dbReference type="SUPFAM" id="SSF55608">
    <property type="entry name" value="Homing endonucleases"/>
    <property type="match status" value="2"/>
</dbReference>
<protein>
    <submittedName>
        <fullName evidence="2">A1i3orf = ymf43 protein</fullName>
    </submittedName>
</protein>
<dbReference type="RefSeq" id="NP_042245.1">
    <property type="nucleotide sequence ID" value="NC_001613.1"/>
</dbReference>
<geneLocation type="mitochondrion" evidence="2"/>
<dbReference type="PANTHER" id="PTHR37520:SF1">
    <property type="entry name" value="INTRON-ENCODED DNA ENDONUCLEASE AI2A-RELATED"/>
    <property type="match status" value="1"/>
</dbReference>
<proteinExistence type="predicted"/>
<dbReference type="AlphaFoldDB" id="Q35689"/>
<evidence type="ECO:0000313" key="2">
    <source>
        <dbReference type="EMBL" id="AAD12632.1"/>
    </source>
</evidence>
<name>Q35689_PROWI</name>
<organism evidence="2">
    <name type="scientific">Prototheca wickerhamii</name>
    <dbReference type="NCBI Taxonomy" id="3111"/>
    <lineage>
        <taxon>Eukaryota</taxon>
        <taxon>Viridiplantae</taxon>
        <taxon>Chlorophyta</taxon>
        <taxon>core chlorophytes</taxon>
        <taxon>Trebouxiophyceae</taxon>
        <taxon>Chlorellales</taxon>
        <taxon>Chlorellaceae</taxon>
        <taxon>Prototheca</taxon>
    </lineage>
</organism>
<reference evidence="2" key="2">
    <citation type="journal article" date="1994" name="J. Mol. Biol.">
        <title>Complete sequence of the mitochondrial DNA of the chlorophyte alga Prototheca wickerhamii. Gene content and genome organization.</title>
        <authorList>
            <person name="Wolff G."/>
            <person name="Plante I."/>
            <person name="Lang B.F."/>
            <person name="Kueck U."/>
            <person name="Burger G."/>
        </authorList>
    </citation>
    <scope>NUCLEOTIDE SEQUENCE</scope>
    <source>
        <strain evidence="2">263-11</strain>
    </source>
</reference>
<dbReference type="GeneID" id="802105"/>
<gene>
    <name evidence="2" type="primary">a1i3orf = ymf43</name>
</gene>
<dbReference type="EMBL" id="U02970">
    <property type="protein sequence ID" value="AAD12632.1"/>
    <property type="molecule type" value="Genomic_DNA"/>
</dbReference>
<sequence length="234" mass="27929">MKNFKFYEWLGGLIDADGEFYISKSGYGSIEITMHIKEIQTLYFIKSECQGKVTLRKGVNVARWRLHKQEPLIETLTKLLGNIRIAKRQIQYQKICKIYDIDYKIPHLLTYDNAWFSGFFTGKGCISINKTNFMAVISVSQKEKDILENIQYIFKGNISFDISLKIWIWQCNNFDCEYLLTYFEKNNILNPYKQAKIRGFKRFLFYKAQKYHLDPLKRKRLLHFIKKFNSIYSL</sequence>
<dbReference type="PIR" id="T11914">
    <property type="entry name" value="T11914"/>
</dbReference>
<evidence type="ECO:0000259" key="1">
    <source>
        <dbReference type="Pfam" id="PF00961"/>
    </source>
</evidence>
<accession>Q35689</accession>
<reference evidence="2" key="1">
    <citation type="journal article" date="1993" name="Nucleic Acids Res.">
        <title>Mitochondrial genes in the colourless alga Prototheca wickerhamii resemble plant genes in their exons but fungal genes in their introns.</title>
        <authorList>
            <person name="Wolff G."/>
            <person name="Burger G."/>
            <person name="Lang B."/>
            <person name="Kueck U."/>
        </authorList>
    </citation>
    <scope>NUCLEOTIDE SEQUENCE</scope>
    <source>
        <strain evidence="2">263-11</strain>
    </source>
</reference>
<feature type="domain" description="Homing endonuclease LAGLIDADG" evidence="1">
    <location>
        <begin position="10"/>
        <end position="99"/>
    </location>
</feature>
<feature type="domain" description="Homing endonuclease LAGLIDADG" evidence="1">
    <location>
        <begin position="117"/>
        <end position="201"/>
    </location>
</feature>
<keyword evidence="2" id="KW-0496">Mitochondrion</keyword>
<dbReference type="GO" id="GO:0004519">
    <property type="term" value="F:endonuclease activity"/>
    <property type="evidence" value="ECO:0007669"/>
    <property type="project" value="InterPro"/>
</dbReference>
<dbReference type="Pfam" id="PF00961">
    <property type="entry name" value="LAGLIDADG_1"/>
    <property type="match status" value="2"/>
</dbReference>
<dbReference type="PANTHER" id="PTHR37520">
    <property type="entry name" value="INTRON-ENCODED DNA ENDONUCLEASE AI2A-RELATED"/>
    <property type="match status" value="1"/>
</dbReference>
<dbReference type="InterPro" id="IPR004860">
    <property type="entry name" value="LAGLIDADG_dom"/>
</dbReference>
<dbReference type="InterPro" id="IPR027434">
    <property type="entry name" value="Homing_endonucl"/>
</dbReference>